<keyword evidence="2" id="KW-0472">Membrane</keyword>
<evidence type="ECO:0000313" key="5">
    <source>
        <dbReference type="Proteomes" id="UP001054889"/>
    </source>
</evidence>
<keyword evidence="2" id="KW-1133">Transmembrane helix</keyword>
<feature type="transmembrane region" description="Helical" evidence="2">
    <location>
        <begin position="125"/>
        <end position="144"/>
    </location>
</feature>
<feature type="compositionally biased region" description="Acidic residues" evidence="1">
    <location>
        <begin position="841"/>
        <end position="854"/>
    </location>
</feature>
<dbReference type="EMBL" id="BQKI01000017">
    <property type="protein sequence ID" value="GJN10510.1"/>
    <property type="molecule type" value="Genomic_DNA"/>
</dbReference>
<reference evidence="4" key="1">
    <citation type="journal article" date="2018" name="DNA Res.">
        <title>Multiple hybrid de novo genome assembly of finger millet, an orphan allotetraploid crop.</title>
        <authorList>
            <person name="Hatakeyama M."/>
            <person name="Aluri S."/>
            <person name="Balachadran M.T."/>
            <person name="Sivarajan S.R."/>
            <person name="Patrignani A."/>
            <person name="Gruter S."/>
            <person name="Poveda L."/>
            <person name="Shimizu-Inatsugi R."/>
            <person name="Baeten J."/>
            <person name="Francoijs K.J."/>
            <person name="Nataraja K.N."/>
            <person name="Reddy Y.A.N."/>
            <person name="Phadnis S."/>
            <person name="Ravikumar R.L."/>
            <person name="Schlapbach R."/>
            <person name="Sreeman S.M."/>
            <person name="Shimizu K.K."/>
        </authorList>
    </citation>
    <scope>NUCLEOTIDE SEQUENCE</scope>
</reference>
<feature type="transmembrane region" description="Helical" evidence="2">
    <location>
        <begin position="64"/>
        <end position="81"/>
    </location>
</feature>
<evidence type="ECO:0000256" key="1">
    <source>
        <dbReference type="SAM" id="MobiDB-lite"/>
    </source>
</evidence>
<dbReference type="Proteomes" id="UP001054889">
    <property type="component" value="Unassembled WGS sequence"/>
</dbReference>
<gene>
    <name evidence="4" type="primary">ga28609</name>
    <name evidence="4" type="ORF">PR202_ga28609</name>
</gene>
<organism evidence="4 5">
    <name type="scientific">Eleusine coracana subsp. coracana</name>
    <dbReference type="NCBI Taxonomy" id="191504"/>
    <lineage>
        <taxon>Eukaryota</taxon>
        <taxon>Viridiplantae</taxon>
        <taxon>Streptophyta</taxon>
        <taxon>Embryophyta</taxon>
        <taxon>Tracheophyta</taxon>
        <taxon>Spermatophyta</taxon>
        <taxon>Magnoliopsida</taxon>
        <taxon>Liliopsida</taxon>
        <taxon>Poales</taxon>
        <taxon>Poaceae</taxon>
        <taxon>PACMAD clade</taxon>
        <taxon>Chloridoideae</taxon>
        <taxon>Cynodonteae</taxon>
        <taxon>Eleusininae</taxon>
        <taxon>Eleusine</taxon>
    </lineage>
</organism>
<feature type="transmembrane region" description="Helical" evidence="2">
    <location>
        <begin position="341"/>
        <end position="361"/>
    </location>
</feature>
<sequence length="895" mass="101257">MDPQTGNSTSSTTSLYHLRDLWKSPRRTLLHIEALALTAIGFSFLVVAFGSCRRWSNRWIIQKGFLAANVLSLSLGTYSIGLMQSSPVKSDMYPIWAVSLFTLLPCIEPSTSYYGPDYKSPLSKIIFQICLYFGYVLMMSISTISGDTVNIAICTLCAITFIKGFHRSLALVLPSKLREMLGCLYEGAEHHHFLENKEGRKMFRFIVDFPRGLDKSKFSYRCSSNEDVVCLDMIQRSFRENSSMWESDDLVKKKKEKDEQSSIYDVNMAFALSHLLQCHFLGLSAPEDHINIFDVAIAWDMEIIAIDYKWILKLIELELAFLYDTFFTSNPFLHYYQAKAAGLWAFASLIGICFVGVTMVATHGTMTRRSITTLGTGAGAKIVVDATTADLIVTIVILVSLSLLQLVQVVQCWTSNWSRVAIACECARNWKIGKKPARWIWWMRLRVSVVTRINWFDKYYLWQDKLGQHSIVELGASKLAAIAGRVHRRCYGRFERMLGLQYIGQVLQELLGSGGKVGGAVKLHADVKASFAEFLGQIKDTRIGKNWVSLFASNGVPRHDLVYFVQRRPGIEEGMITRSKIACLFIWHIATCYCELAELEQEDSSAGNAVATACFRKAAASSSKQKDDVEGGGGGAQEKNRRVAIALSKYCAYLLVSAPELLFGRSTEAKSVYDEMASWVRRILKGRESAKDKLEALRQAKTTTEDYIPDMVHLCGVQLAMKLLRKGEIYGECRPCTDDHWKVLALHWVQAFLFLAPYGNVEAHREHLAQGGEFITHLWALLHHLGIREWKVPTKEEFKKMYEDAAEGIDRERKEPAEEEFEKMYEDAAEEIEKLVRSSDEETVEDLSSDEEIDDLPKPMTGSRPRRSRFRFKPLIKKTSSGACTHPPSRGVPRR</sequence>
<feature type="domain" description="DUF4220" evidence="3">
    <location>
        <begin position="67"/>
        <end position="473"/>
    </location>
</feature>
<protein>
    <recommendedName>
        <fullName evidence="3">DUF4220 domain-containing protein</fullName>
    </recommendedName>
</protein>
<feature type="transmembrane region" description="Helical" evidence="2">
    <location>
        <begin position="29"/>
        <end position="52"/>
    </location>
</feature>
<keyword evidence="2" id="KW-0812">Transmembrane</keyword>
<reference evidence="4" key="2">
    <citation type="submission" date="2021-12" db="EMBL/GenBank/DDBJ databases">
        <title>Resequencing data analysis of finger millet.</title>
        <authorList>
            <person name="Hatakeyama M."/>
            <person name="Aluri S."/>
            <person name="Balachadran M.T."/>
            <person name="Sivarajan S.R."/>
            <person name="Poveda L."/>
            <person name="Shimizu-Inatsugi R."/>
            <person name="Schlapbach R."/>
            <person name="Sreeman S.M."/>
            <person name="Shimizu K.K."/>
        </authorList>
    </citation>
    <scope>NUCLEOTIDE SEQUENCE</scope>
</reference>
<feature type="transmembrane region" description="Helical" evidence="2">
    <location>
        <begin position="150"/>
        <end position="173"/>
    </location>
</feature>
<proteinExistence type="predicted"/>
<feature type="compositionally biased region" description="Basic residues" evidence="1">
    <location>
        <begin position="864"/>
        <end position="876"/>
    </location>
</feature>
<dbReference type="InterPro" id="IPR007658">
    <property type="entry name" value="DUF594"/>
</dbReference>
<dbReference type="Pfam" id="PF13968">
    <property type="entry name" value="DUF4220"/>
    <property type="match status" value="1"/>
</dbReference>
<dbReference type="AlphaFoldDB" id="A0AAV5DKS8"/>
<feature type="region of interest" description="Disordered" evidence="1">
    <location>
        <begin position="836"/>
        <end position="895"/>
    </location>
</feature>
<keyword evidence="5" id="KW-1185">Reference proteome</keyword>
<accession>A0AAV5DKS8</accession>
<dbReference type="InterPro" id="IPR025315">
    <property type="entry name" value="DUF4220"/>
</dbReference>
<evidence type="ECO:0000259" key="3">
    <source>
        <dbReference type="Pfam" id="PF13968"/>
    </source>
</evidence>
<dbReference type="PANTHER" id="PTHR31325">
    <property type="entry name" value="OS01G0798800 PROTEIN-RELATED"/>
    <property type="match status" value="1"/>
</dbReference>
<evidence type="ECO:0000256" key="2">
    <source>
        <dbReference type="SAM" id="Phobius"/>
    </source>
</evidence>
<name>A0AAV5DKS8_ELECO</name>
<feature type="transmembrane region" description="Helical" evidence="2">
    <location>
        <begin position="93"/>
        <end position="113"/>
    </location>
</feature>
<evidence type="ECO:0000313" key="4">
    <source>
        <dbReference type="EMBL" id="GJN10510.1"/>
    </source>
</evidence>
<comment type="caution">
    <text evidence="4">The sequence shown here is derived from an EMBL/GenBank/DDBJ whole genome shotgun (WGS) entry which is preliminary data.</text>
</comment>
<dbReference type="Pfam" id="PF04578">
    <property type="entry name" value="DUF594"/>
    <property type="match status" value="1"/>
</dbReference>